<dbReference type="Proteomes" id="UP000001861">
    <property type="component" value="Unassembled WGS sequence"/>
</dbReference>
<accession>A8NAM5</accession>
<dbReference type="InParanoid" id="A8NAM5"/>
<reference evidence="1 2" key="1">
    <citation type="journal article" date="2010" name="Proc. Natl. Acad. Sci. U.S.A.">
        <title>Insights into evolution of multicellular fungi from the assembled chromosomes of the mushroom Coprinopsis cinerea (Coprinus cinereus).</title>
        <authorList>
            <person name="Stajich J.E."/>
            <person name="Wilke S.K."/>
            <person name="Ahren D."/>
            <person name="Au C.H."/>
            <person name="Birren B.W."/>
            <person name="Borodovsky M."/>
            <person name="Burns C."/>
            <person name="Canback B."/>
            <person name="Casselton L.A."/>
            <person name="Cheng C.K."/>
            <person name="Deng J."/>
            <person name="Dietrich F.S."/>
            <person name="Fargo D.C."/>
            <person name="Farman M.L."/>
            <person name="Gathman A.C."/>
            <person name="Goldberg J."/>
            <person name="Guigo R."/>
            <person name="Hoegger P.J."/>
            <person name="Hooker J.B."/>
            <person name="Huggins A."/>
            <person name="James T.Y."/>
            <person name="Kamada T."/>
            <person name="Kilaru S."/>
            <person name="Kodira C."/>
            <person name="Kues U."/>
            <person name="Kupfer D."/>
            <person name="Kwan H.S."/>
            <person name="Lomsadze A."/>
            <person name="Li W."/>
            <person name="Lilly W.W."/>
            <person name="Ma L.J."/>
            <person name="Mackey A.J."/>
            <person name="Manning G."/>
            <person name="Martin F."/>
            <person name="Muraguchi H."/>
            <person name="Natvig D.O."/>
            <person name="Palmerini H."/>
            <person name="Ramesh M.A."/>
            <person name="Rehmeyer C.J."/>
            <person name="Roe B.A."/>
            <person name="Shenoy N."/>
            <person name="Stanke M."/>
            <person name="Ter-Hovhannisyan V."/>
            <person name="Tunlid A."/>
            <person name="Velagapudi R."/>
            <person name="Vision T.J."/>
            <person name="Zeng Q."/>
            <person name="Zolan M.E."/>
            <person name="Pukkila P.J."/>
        </authorList>
    </citation>
    <scope>NUCLEOTIDE SEQUENCE [LARGE SCALE GENOMIC DNA]</scope>
    <source>
        <strain evidence="2">Okayama-7 / 130 / ATCC MYA-4618 / FGSC 9003</strain>
    </source>
</reference>
<name>A8NAM5_COPC7</name>
<organism evidence="1 2">
    <name type="scientific">Coprinopsis cinerea (strain Okayama-7 / 130 / ATCC MYA-4618 / FGSC 9003)</name>
    <name type="common">Inky cap fungus</name>
    <name type="synonym">Hormographiella aspergillata</name>
    <dbReference type="NCBI Taxonomy" id="240176"/>
    <lineage>
        <taxon>Eukaryota</taxon>
        <taxon>Fungi</taxon>
        <taxon>Dikarya</taxon>
        <taxon>Basidiomycota</taxon>
        <taxon>Agaricomycotina</taxon>
        <taxon>Agaricomycetes</taxon>
        <taxon>Agaricomycetidae</taxon>
        <taxon>Agaricales</taxon>
        <taxon>Agaricineae</taxon>
        <taxon>Psathyrellaceae</taxon>
        <taxon>Coprinopsis</taxon>
    </lineage>
</organism>
<dbReference type="AlphaFoldDB" id="A8NAM5"/>
<evidence type="ECO:0000313" key="2">
    <source>
        <dbReference type="Proteomes" id="UP000001861"/>
    </source>
</evidence>
<sequence>MVKWIQLYTSSLPKCKSNSDVYALLPRTQATYYLSLDSKFVKMLNKLLVAALLSAAFVAQVTLASPTHEDVIRASEYSCCRTRYGFGKSSRHRTSIARVQGGHHMHIILLEPAPSLQCTFTTREVQPHGPPGSKPHGYEVTKHTLYLLITLI</sequence>
<dbReference type="GeneID" id="6008353"/>
<proteinExistence type="predicted"/>
<dbReference type="VEuPathDB" id="FungiDB:CC1G_08394"/>
<dbReference type="EMBL" id="AACS02000007">
    <property type="protein sequence ID" value="EAU89912.2"/>
    <property type="molecule type" value="Genomic_DNA"/>
</dbReference>
<evidence type="ECO:0000313" key="1">
    <source>
        <dbReference type="EMBL" id="EAU89912.2"/>
    </source>
</evidence>
<dbReference type="RefSeq" id="XP_001831877.2">
    <property type="nucleotide sequence ID" value="XM_001831825.2"/>
</dbReference>
<protein>
    <submittedName>
        <fullName evidence="1">Uncharacterized protein</fullName>
    </submittedName>
</protein>
<comment type="caution">
    <text evidence="1">The sequence shown here is derived from an EMBL/GenBank/DDBJ whole genome shotgun (WGS) entry which is preliminary data.</text>
</comment>
<keyword evidence="2" id="KW-1185">Reference proteome</keyword>
<dbReference type="KEGG" id="cci:CC1G_08394"/>
<gene>
    <name evidence="1" type="ORF">CC1G_08394</name>
</gene>
<dbReference type="HOGENOM" id="CLU_1722281_0_0_1"/>